<feature type="region of interest" description="Disordered" evidence="2">
    <location>
        <begin position="204"/>
        <end position="242"/>
    </location>
</feature>
<feature type="compositionally biased region" description="Basic residues" evidence="2">
    <location>
        <begin position="285"/>
        <end position="296"/>
    </location>
</feature>
<proteinExistence type="predicted"/>
<sequence>MAALKSALEEAEQGEGQPAADVQPLLAGLQQRGALIEGQLLQAVRELAALQEAAAAVPQLRADLEAANKRAMDLRMALREAQDVIRSSGSAAALREARSREREAQDELNKAGDMTFRYKREADIAWQEKNNAQMELNRQRYQAQQLEEEKVALQAEVRHLQARLDQVQPELQWLRQQLPAAEHGPHEPAGGAAQQPLQLDRGAVASGRAGQPQQRWQGRGHRAGTSYSGPPSAGGGHTSTIQQAQDRPWWQCVAAVVAAVGMTAAFFCLARARLTPPEKQPKEKQPKKKQPKKKSNKPVAGPLLLLGG</sequence>
<name>A0AAD5DZL6_9CHLO</name>
<dbReference type="EMBL" id="JADXDR010000039">
    <property type="protein sequence ID" value="KAI7843374.1"/>
    <property type="molecule type" value="Genomic_DNA"/>
</dbReference>
<keyword evidence="4" id="KW-1185">Reference proteome</keyword>
<accession>A0AAD5DZL6</accession>
<dbReference type="AlphaFoldDB" id="A0AAD5DZL6"/>
<reference evidence="3" key="1">
    <citation type="submission" date="2020-11" db="EMBL/GenBank/DDBJ databases">
        <title>Chlorella ohadii genome sequencing and assembly.</title>
        <authorList>
            <person name="Murik O."/>
            <person name="Treves H."/>
            <person name="Kedem I."/>
            <person name="Shotland Y."/>
            <person name="Kaplan A."/>
        </authorList>
    </citation>
    <scope>NUCLEOTIDE SEQUENCE</scope>
    <source>
        <strain evidence="3">1</strain>
    </source>
</reference>
<evidence type="ECO:0000313" key="4">
    <source>
        <dbReference type="Proteomes" id="UP001205105"/>
    </source>
</evidence>
<dbReference type="Proteomes" id="UP001205105">
    <property type="component" value="Unassembled WGS sequence"/>
</dbReference>
<evidence type="ECO:0000256" key="2">
    <source>
        <dbReference type="SAM" id="MobiDB-lite"/>
    </source>
</evidence>
<protein>
    <submittedName>
        <fullName evidence="3">Uncharacterized protein</fullName>
    </submittedName>
</protein>
<gene>
    <name evidence="3" type="ORF">COHA_002972</name>
</gene>
<organism evidence="3 4">
    <name type="scientific">Chlorella ohadii</name>
    <dbReference type="NCBI Taxonomy" id="2649997"/>
    <lineage>
        <taxon>Eukaryota</taxon>
        <taxon>Viridiplantae</taxon>
        <taxon>Chlorophyta</taxon>
        <taxon>core chlorophytes</taxon>
        <taxon>Trebouxiophyceae</taxon>
        <taxon>Chlorellales</taxon>
        <taxon>Chlorellaceae</taxon>
        <taxon>Chlorella clade</taxon>
        <taxon>Chlorella</taxon>
    </lineage>
</organism>
<evidence type="ECO:0000256" key="1">
    <source>
        <dbReference type="SAM" id="Coils"/>
    </source>
</evidence>
<keyword evidence="1" id="KW-0175">Coiled coil</keyword>
<feature type="region of interest" description="Disordered" evidence="2">
    <location>
        <begin position="273"/>
        <end position="308"/>
    </location>
</feature>
<feature type="coiled-coil region" evidence="1">
    <location>
        <begin position="50"/>
        <end position="163"/>
    </location>
</feature>
<comment type="caution">
    <text evidence="3">The sequence shown here is derived from an EMBL/GenBank/DDBJ whole genome shotgun (WGS) entry which is preliminary data.</text>
</comment>
<evidence type="ECO:0000313" key="3">
    <source>
        <dbReference type="EMBL" id="KAI7843374.1"/>
    </source>
</evidence>